<dbReference type="PANTHER" id="PTHR46401">
    <property type="entry name" value="GLYCOSYLTRANSFERASE WBBK-RELATED"/>
    <property type="match status" value="1"/>
</dbReference>
<organism evidence="3 4">
    <name type="scientific">Bradyrhizobium brasilense</name>
    <dbReference type="NCBI Taxonomy" id="1419277"/>
    <lineage>
        <taxon>Bacteria</taxon>
        <taxon>Pseudomonadati</taxon>
        <taxon>Pseudomonadota</taxon>
        <taxon>Alphaproteobacteria</taxon>
        <taxon>Hyphomicrobiales</taxon>
        <taxon>Nitrobacteraceae</taxon>
        <taxon>Bradyrhizobium</taxon>
    </lineage>
</organism>
<dbReference type="Proteomes" id="UP000199245">
    <property type="component" value="Unassembled WGS sequence"/>
</dbReference>
<accession>A0A1G6ZIU5</accession>
<dbReference type="AlphaFoldDB" id="A0A1G6ZIU5"/>
<feature type="domain" description="Glycosyl transferase family 1" evidence="2">
    <location>
        <begin position="291"/>
        <end position="424"/>
    </location>
</feature>
<dbReference type="Gene3D" id="3.40.50.2000">
    <property type="entry name" value="Glycogen Phosphorylase B"/>
    <property type="match status" value="2"/>
</dbReference>
<name>A0A1G6ZIU5_9BRAD</name>
<dbReference type="GO" id="GO:0016757">
    <property type="term" value="F:glycosyltransferase activity"/>
    <property type="evidence" value="ECO:0007669"/>
    <property type="project" value="InterPro"/>
</dbReference>
<dbReference type="CDD" id="cd03809">
    <property type="entry name" value="GT4_MtfB-like"/>
    <property type="match status" value="1"/>
</dbReference>
<evidence type="ECO:0000313" key="4">
    <source>
        <dbReference type="Proteomes" id="UP000199245"/>
    </source>
</evidence>
<sequence>MTKILVVSEALGEPNHKRGIFHFTRELIRSLAGDGHALTLVVETTRRYRKLRRRQQRTRLLPEDSRLIELLALYRYLDETDMNSPIMRGGLRRTVNWFKHKLDAATSLEFIIAFLRSIHLLPTSVKRIENRTEGLEYIPTDLRHLQLFGDFLLEPGFYSYQDTSALTRLPPPRVDARDYDVILVDTPTRVAIQRRPGAKVICVVHDLLPITDLKLDDIATRLFLSRLFTSVNQADELAFVSNYSMNRFRALLPQYAHIPARVVYPRTRFDVAEAPLAPVPTAVPARPSFVVIVSNEPRKNLAAVIRAFRKLPEADLVVIGYAGGANQARNLPKNVRFSGYVDEHEKAALIADAHGLIMPSLAEGFGVPIIEAFAANTPVLCSDIAVFREVAGELADYFDPFSTDSICASVRRVLAQQEQWRDRIRARRAELAERFGHHTQARDLLSHRAALEVAAAAAALTAAMATFNGATAHGV</sequence>
<proteinExistence type="predicted"/>
<dbReference type="InterPro" id="IPR001296">
    <property type="entry name" value="Glyco_trans_1"/>
</dbReference>
<evidence type="ECO:0000313" key="3">
    <source>
        <dbReference type="EMBL" id="SDE01476.1"/>
    </source>
</evidence>
<dbReference type="Pfam" id="PF00534">
    <property type="entry name" value="Glycos_transf_1"/>
    <property type="match status" value="1"/>
</dbReference>
<dbReference type="SUPFAM" id="SSF53756">
    <property type="entry name" value="UDP-Glycosyltransferase/glycogen phosphorylase"/>
    <property type="match status" value="1"/>
</dbReference>
<keyword evidence="1 3" id="KW-0808">Transferase</keyword>
<dbReference type="EMBL" id="FMZW01000018">
    <property type="protein sequence ID" value="SDE01476.1"/>
    <property type="molecule type" value="Genomic_DNA"/>
</dbReference>
<dbReference type="PANTHER" id="PTHR46401:SF2">
    <property type="entry name" value="GLYCOSYLTRANSFERASE WBBK-RELATED"/>
    <property type="match status" value="1"/>
</dbReference>
<protein>
    <submittedName>
        <fullName evidence="3">Glycosyltransferase involved in cell wall bisynthesis</fullName>
    </submittedName>
</protein>
<dbReference type="GO" id="GO:0009103">
    <property type="term" value="P:lipopolysaccharide biosynthetic process"/>
    <property type="evidence" value="ECO:0007669"/>
    <property type="project" value="TreeGrafter"/>
</dbReference>
<gene>
    <name evidence="3" type="ORF">SAMN05216337_101880</name>
</gene>
<evidence type="ECO:0000259" key="2">
    <source>
        <dbReference type="Pfam" id="PF00534"/>
    </source>
</evidence>
<dbReference type="RefSeq" id="WP_092084276.1">
    <property type="nucleotide sequence ID" value="NZ_FMZW01000018.1"/>
</dbReference>
<reference evidence="3 4" key="1">
    <citation type="submission" date="2016-10" db="EMBL/GenBank/DDBJ databases">
        <authorList>
            <person name="de Groot N.N."/>
        </authorList>
    </citation>
    <scope>NUCLEOTIDE SEQUENCE [LARGE SCALE GENOMIC DNA]</scope>
    <source>
        <strain evidence="3 4">R5</strain>
    </source>
</reference>
<evidence type="ECO:0000256" key="1">
    <source>
        <dbReference type="ARBA" id="ARBA00022679"/>
    </source>
</evidence>